<dbReference type="EMBL" id="JAGFBS010000019">
    <property type="protein sequence ID" value="KAG6374035.1"/>
    <property type="molecule type" value="Genomic_DNA"/>
</dbReference>
<dbReference type="CDD" id="cd09870">
    <property type="entry name" value="PIN_YEN1"/>
    <property type="match status" value="1"/>
</dbReference>
<evidence type="ECO:0008006" key="8">
    <source>
        <dbReference type="Google" id="ProtNLM"/>
    </source>
</evidence>
<dbReference type="InterPro" id="IPR006085">
    <property type="entry name" value="XPG_DNA_repair_N"/>
</dbReference>
<feature type="region of interest" description="Disordered" evidence="3">
    <location>
        <begin position="871"/>
        <end position="924"/>
    </location>
</feature>
<evidence type="ECO:0000256" key="1">
    <source>
        <dbReference type="ARBA" id="ARBA00022722"/>
    </source>
</evidence>
<feature type="compositionally biased region" description="Basic residues" evidence="3">
    <location>
        <begin position="960"/>
        <end position="971"/>
    </location>
</feature>
<evidence type="ECO:0000256" key="3">
    <source>
        <dbReference type="SAM" id="MobiDB-lite"/>
    </source>
</evidence>
<keyword evidence="7" id="KW-1185">Reference proteome</keyword>
<feature type="domain" description="XPG N-terminal" evidence="5">
    <location>
        <begin position="1"/>
        <end position="99"/>
    </location>
</feature>
<feature type="compositionally biased region" description="Polar residues" evidence="3">
    <location>
        <begin position="1064"/>
        <end position="1077"/>
    </location>
</feature>
<evidence type="ECO:0000259" key="5">
    <source>
        <dbReference type="SMART" id="SM00485"/>
    </source>
</evidence>
<feature type="compositionally biased region" description="Basic residues" evidence="3">
    <location>
        <begin position="1092"/>
        <end position="1113"/>
    </location>
</feature>
<feature type="compositionally biased region" description="Polar residues" evidence="3">
    <location>
        <begin position="891"/>
        <end position="904"/>
    </location>
</feature>
<evidence type="ECO:0000313" key="7">
    <source>
        <dbReference type="Proteomes" id="UP000683000"/>
    </source>
</evidence>
<dbReference type="PANTHER" id="PTHR11081:SF75">
    <property type="entry name" value="ENDONUCLEASE, PUTATIVE (AFU_ORTHOLOGUE AFUA_3G13260)-RELATED"/>
    <property type="match status" value="1"/>
</dbReference>
<dbReference type="InterPro" id="IPR036279">
    <property type="entry name" value="5-3_exonuclease_C_sf"/>
</dbReference>
<dbReference type="Pfam" id="PF00867">
    <property type="entry name" value="XPG_I"/>
    <property type="match status" value="1"/>
</dbReference>
<accession>A0A8I2YKX0</accession>
<dbReference type="SMART" id="SM00485">
    <property type="entry name" value="XPGN"/>
    <property type="match status" value="1"/>
</dbReference>
<dbReference type="GO" id="GO:0008821">
    <property type="term" value="F:crossover junction DNA endonuclease activity"/>
    <property type="evidence" value="ECO:0007669"/>
    <property type="project" value="InterPro"/>
</dbReference>
<feature type="compositionally biased region" description="Low complexity" evidence="3">
    <location>
        <begin position="1168"/>
        <end position="1178"/>
    </location>
</feature>
<protein>
    <recommendedName>
        <fullName evidence="8">XPG-I domain-containing protein</fullName>
    </recommendedName>
</protein>
<dbReference type="Gene3D" id="3.40.50.1010">
    <property type="entry name" value="5'-nuclease"/>
    <property type="match status" value="2"/>
</dbReference>
<evidence type="ECO:0000259" key="4">
    <source>
        <dbReference type="SMART" id="SM00484"/>
    </source>
</evidence>
<feature type="compositionally biased region" description="Basic and acidic residues" evidence="3">
    <location>
        <begin position="996"/>
        <end position="1008"/>
    </location>
</feature>
<keyword evidence="1" id="KW-0540">Nuclease</keyword>
<dbReference type="InterPro" id="IPR006084">
    <property type="entry name" value="XPG/Rad2"/>
</dbReference>
<feature type="compositionally biased region" description="Basic and acidic residues" evidence="3">
    <location>
        <begin position="545"/>
        <end position="556"/>
    </location>
</feature>
<dbReference type="InterPro" id="IPR006086">
    <property type="entry name" value="XPG-I_dom"/>
</dbReference>
<feature type="compositionally biased region" description="Pro residues" evidence="3">
    <location>
        <begin position="1026"/>
        <end position="1040"/>
    </location>
</feature>
<dbReference type="CDD" id="cd09906">
    <property type="entry name" value="H3TH_YEN1"/>
    <property type="match status" value="1"/>
</dbReference>
<dbReference type="Proteomes" id="UP000683000">
    <property type="component" value="Unassembled WGS sequence"/>
</dbReference>
<feature type="region of interest" description="Disordered" evidence="3">
    <location>
        <begin position="938"/>
        <end position="1045"/>
    </location>
</feature>
<dbReference type="Pfam" id="PF00752">
    <property type="entry name" value="XPG_N"/>
    <property type="match status" value="1"/>
</dbReference>
<dbReference type="PRINTS" id="PR00853">
    <property type="entry name" value="XPGRADSUPER"/>
</dbReference>
<feature type="region of interest" description="Disordered" evidence="3">
    <location>
        <begin position="1058"/>
        <end position="1232"/>
    </location>
</feature>
<feature type="region of interest" description="Disordered" evidence="3">
    <location>
        <begin position="306"/>
        <end position="326"/>
    </location>
</feature>
<dbReference type="GO" id="GO:0006281">
    <property type="term" value="P:DNA repair"/>
    <property type="evidence" value="ECO:0007669"/>
    <property type="project" value="UniProtKB-ARBA"/>
</dbReference>
<evidence type="ECO:0000313" key="6">
    <source>
        <dbReference type="EMBL" id="KAG6374035.1"/>
    </source>
</evidence>
<feature type="region of interest" description="Disordered" evidence="3">
    <location>
        <begin position="544"/>
        <end position="826"/>
    </location>
</feature>
<dbReference type="SMART" id="SM00484">
    <property type="entry name" value="XPGI"/>
    <property type="match status" value="1"/>
</dbReference>
<dbReference type="GO" id="GO:0017108">
    <property type="term" value="F:5'-flap endonuclease activity"/>
    <property type="evidence" value="ECO:0007669"/>
    <property type="project" value="TreeGrafter"/>
</dbReference>
<sequence>MGVAGLWEVLRPAGQVRSLTELAVEDGFNANPSRQRGFRIGIDASIWFFHAAYGREGENPELRTLFFRCCRLLQSPLLPLFVFDGPNRPAIKRGKRVGGNVHWLTQGMKNIIDAFGFEWRVASGEAEAELAYLNRVGIIDAVLSDDVDNFLFGATVVIRNPSNTLSGNRAHPVKNAQGKDDGNHVATYTAEAILSNPSVALSRSGTILIGLLSGGDYIPAGLPGCGQKFATGLARAGFGDSLVKAVKELKGARLDAFLIQWRQDIRNELKTNKSGLLPSKKPSLAASLPDDFPSLPVLVSYTDPITSETTSQRGERKQSPPVWRNDPDPMRIASLCELYFEWGVKDVIVQRFRTSSSEGCHRWSYVRRPPLNGAPHPGSEEGDASEFFSLSSLVPLSSPSPNSSSRSASPSSPTSGPSPLLLEVLSQRSHASTDSTLELRVLIDPTALVERAESGVKGLRPPLVGGLFGIDTEAEDEENGTLGQDADESGSDDAGIERLETAAGAASKSGVKKRKARREVPTTPLRLWLPACMIRAAAPALAEAYDEKVRVREEKKAKRGTKGTRGQRAGTSVKSTSRRTKLKADTDDESVPGPSSPKAVAGWKAKGKTVRAGGGRGRRKPKQASEAQDDAYEFIDLSAGEGPCSSDGEGVEENTKGKGKARAREAVPTKATTKTSIQADVTSRKVTAPNTMKEFFNTTKPSTARRIKSKPFASRPFPAKNPTLNPAALTRVYEEEEEDSTDTAVPLPLPKSSRPLELLRAKSKSKPGTAAPNIISGSKSKSTVVPRYEEEESSSSSPPTRPKPKVSSLPCRPVQPAPRARKKPLFVDVSDDSDIEVIDVRRPLSGTTATIDTHGEVEGKASDLSASVGAGEPWSTFMSEKNTGKAVIGSRSKSTSWTSMTATSLPPVRPVSAPIATGTIGPPPIARSLSKLGHIIFPQSTSESEEEGSEGDELPTFHHGSGKSRAKKKATVVRPAPRPFPMQLVSKPPVSPSASRLKERNGSRHGDLHDDDDVVEFVDVFTTPRGPSPPRSPTPSPSPVQPLTRPCFNETIHVCEIEPIKRVSYQSHQTRQRLNTSEDGDTPVSGNERNSIHKSPRKSAAHSSPRHVPRARGRASSPTPLALSGSASHTSNVSLWTGDTEGWNASDSHRPQLEESGGDSVGRKPRLSGASAIYISSGSEDEDNVGLSVDRGPDGGEAEVNDGYTDQDANTWADTGMMLSAPPSPAPPASDVPTIPAVEVVLFNPVRASKFKPAPTATSKVDMHAPSTERQTSAKNTSTSLEGMTKGENDIVPRPVRRPPLLIARAKRNKGRDDDIIDLTSD</sequence>
<name>A0A8I2YKX0_9AGAM</name>
<reference evidence="6" key="1">
    <citation type="submission" date="2021-03" db="EMBL/GenBank/DDBJ databases">
        <title>Evolutionary innovations through gain and loss of genes in the ectomycorrhizal Boletales.</title>
        <authorList>
            <person name="Wu G."/>
            <person name="Miyauchi S."/>
            <person name="Morin E."/>
            <person name="Yang Z.-L."/>
            <person name="Xu J."/>
            <person name="Martin F.M."/>
        </authorList>
    </citation>
    <scope>NUCLEOTIDE SEQUENCE</scope>
    <source>
        <strain evidence="6">BR01</strain>
    </source>
</reference>
<comment type="caution">
    <text evidence="6">The sequence shown here is derived from an EMBL/GenBank/DDBJ whole genome shotgun (WGS) entry which is preliminary data.</text>
</comment>
<feature type="compositionally biased region" description="Acidic residues" evidence="3">
    <location>
        <begin position="943"/>
        <end position="953"/>
    </location>
</feature>
<evidence type="ECO:0000256" key="2">
    <source>
        <dbReference type="ARBA" id="ARBA00022801"/>
    </source>
</evidence>
<dbReference type="Pfam" id="PF18380">
    <property type="entry name" value="GEN1_C"/>
    <property type="match status" value="1"/>
</dbReference>
<feature type="domain" description="XPG-I" evidence="4">
    <location>
        <begin position="113"/>
        <end position="181"/>
    </location>
</feature>
<feature type="compositionally biased region" description="Polar residues" evidence="3">
    <location>
        <begin position="1125"/>
        <end position="1137"/>
    </location>
</feature>
<keyword evidence="2" id="KW-0378">Hydrolase</keyword>
<dbReference type="OrthoDB" id="2959108at2759"/>
<dbReference type="InterPro" id="IPR041177">
    <property type="entry name" value="GEN1_C"/>
</dbReference>
<dbReference type="SUPFAM" id="SSF47807">
    <property type="entry name" value="5' to 3' exonuclease, C-terminal subdomain"/>
    <property type="match status" value="1"/>
</dbReference>
<dbReference type="SUPFAM" id="SSF88723">
    <property type="entry name" value="PIN domain-like"/>
    <property type="match status" value="1"/>
</dbReference>
<dbReference type="PANTHER" id="PTHR11081">
    <property type="entry name" value="FLAP ENDONUCLEASE FAMILY MEMBER"/>
    <property type="match status" value="1"/>
</dbReference>
<feature type="region of interest" description="Disordered" evidence="3">
    <location>
        <begin position="1251"/>
        <end position="1322"/>
    </location>
</feature>
<gene>
    <name evidence="6" type="ORF">JVT61DRAFT_4673</name>
</gene>
<dbReference type="InterPro" id="IPR029060">
    <property type="entry name" value="PIN-like_dom_sf"/>
</dbReference>
<feature type="region of interest" description="Disordered" evidence="3">
    <location>
        <begin position="398"/>
        <end position="420"/>
    </location>
</feature>
<dbReference type="InterPro" id="IPR037316">
    <property type="entry name" value="Yen1_H3TH"/>
</dbReference>
<feature type="compositionally biased region" description="Polar residues" evidence="3">
    <location>
        <begin position="1268"/>
        <end position="1282"/>
    </location>
</feature>
<organism evidence="6 7">
    <name type="scientific">Boletus reticuloceps</name>
    <dbReference type="NCBI Taxonomy" id="495285"/>
    <lineage>
        <taxon>Eukaryota</taxon>
        <taxon>Fungi</taxon>
        <taxon>Dikarya</taxon>
        <taxon>Basidiomycota</taxon>
        <taxon>Agaricomycotina</taxon>
        <taxon>Agaricomycetes</taxon>
        <taxon>Agaricomycetidae</taxon>
        <taxon>Boletales</taxon>
        <taxon>Boletineae</taxon>
        <taxon>Boletaceae</taxon>
        <taxon>Boletoideae</taxon>
        <taxon>Boletus</taxon>
    </lineage>
</organism>
<proteinExistence type="predicted"/>
<feature type="compositionally biased region" description="Polar residues" evidence="3">
    <location>
        <begin position="670"/>
        <end position="702"/>
    </location>
</feature>